<evidence type="ECO:0000313" key="1">
    <source>
        <dbReference type="EMBL" id="KAG0314454.1"/>
    </source>
</evidence>
<name>A0A9P6RCK6_9FUNG</name>
<dbReference type="Proteomes" id="UP000738325">
    <property type="component" value="Unassembled WGS sequence"/>
</dbReference>
<comment type="caution">
    <text evidence="1">The sequence shown here is derived from an EMBL/GenBank/DDBJ whole genome shotgun (WGS) entry which is preliminary data.</text>
</comment>
<accession>A0A9P6RCK6</accession>
<gene>
    <name evidence="1" type="ORF">BGZ99_008125</name>
</gene>
<proteinExistence type="predicted"/>
<protein>
    <submittedName>
        <fullName evidence="1">Uncharacterized protein</fullName>
    </submittedName>
</protein>
<reference evidence="1" key="1">
    <citation type="journal article" date="2020" name="Fungal Divers.">
        <title>Resolving the Mortierellaceae phylogeny through synthesis of multi-gene phylogenetics and phylogenomics.</title>
        <authorList>
            <person name="Vandepol N."/>
            <person name="Liber J."/>
            <person name="Desiro A."/>
            <person name="Na H."/>
            <person name="Kennedy M."/>
            <person name="Barry K."/>
            <person name="Grigoriev I.V."/>
            <person name="Miller A.N."/>
            <person name="O'Donnell K."/>
            <person name="Stajich J.E."/>
            <person name="Bonito G."/>
        </authorList>
    </citation>
    <scope>NUCLEOTIDE SEQUENCE</scope>
    <source>
        <strain evidence="1">REB-010B</strain>
    </source>
</reference>
<sequence length="224" mass="25174">MDEDSFSDSGCSFDMSDGNLSLSIGNLNIDDDSNSNGDRSGYNSNNGRILDHNDQASAAGISRPIVTNEDLESIARNWNKKLIEPDKEVDALCVTVLESILLNWNELFEPDEEVDMLREIYDVLFSSDITNIAYVRRRIATIMSFRQDAIFLSLSQRPGLHYFDEIASIGLIADALFAPDVAFILDVVIKILPLIIARIDSIRLKLIPLVPIRFWLYANHCAYV</sequence>
<evidence type="ECO:0000313" key="2">
    <source>
        <dbReference type="Proteomes" id="UP000738325"/>
    </source>
</evidence>
<dbReference type="EMBL" id="JAAAIP010000611">
    <property type="protein sequence ID" value="KAG0314454.1"/>
    <property type="molecule type" value="Genomic_DNA"/>
</dbReference>
<keyword evidence="2" id="KW-1185">Reference proteome</keyword>
<organism evidence="1 2">
    <name type="scientific">Dissophora globulifera</name>
    <dbReference type="NCBI Taxonomy" id="979702"/>
    <lineage>
        <taxon>Eukaryota</taxon>
        <taxon>Fungi</taxon>
        <taxon>Fungi incertae sedis</taxon>
        <taxon>Mucoromycota</taxon>
        <taxon>Mortierellomycotina</taxon>
        <taxon>Mortierellomycetes</taxon>
        <taxon>Mortierellales</taxon>
        <taxon>Mortierellaceae</taxon>
        <taxon>Dissophora</taxon>
    </lineage>
</organism>
<dbReference type="AlphaFoldDB" id="A0A9P6RCK6"/>